<dbReference type="Proteomes" id="UP001178281">
    <property type="component" value="Unassembled WGS sequence"/>
</dbReference>
<dbReference type="RefSeq" id="WP_305110007.1">
    <property type="nucleotide sequence ID" value="NZ_JAUTIX010000001.1"/>
</dbReference>
<evidence type="ECO:0000256" key="12">
    <source>
        <dbReference type="SAM" id="SignalP"/>
    </source>
</evidence>
<sequence>MTARLLRCALAACLVGGLAAPGLAAAVPPPPPTPGVTTVPAVTTLNTDSCPHKQVAPPAVDASEVPAPGKPAPKPLPVPKPPVGGERLSGCGVVAPDGAPPAPQGIDSAGWLVADLTDGTVLAAKDPHGRYRPASTIKLLLAQVALRDLDLDTVVDGTAEDAAQEGDSAGVAPGGRYTVRQLIEGLMLISGNDTAHALARQLGGVDAAVTKMNDLAKSLGARDTRAATPSGLDGPGQTTSPYDMALILQNALRDKRFTEIASTRQITFPGHPPVPTTAPPTPLPPGATPPPAPTSVAPYPIVNENRMLTDVPGAVAGKNGFTDDAKKTYVGAVDRDGRRYVVVQLFGLAYTGNTYWDQFRRLLDYGVGLRGSSVGTLVSPTAGATRERPAVPETTASEASGGMGTGTRIAIGLGGLVVIGALVGAAMRTSRGR</sequence>
<dbReference type="AlphaFoldDB" id="A0AA90NDB9"/>
<keyword evidence="11" id="KW-0812">Transmembrane</keyword>
<dbReference type="Pfam" id="PF00768">
    <property type="entry name" value="Peptidase_S11"/>
    <property type="match status" value="1"/>
</dbReference>
<dbReference type="PANTHER" id="PTHR21581">
    <property type="entry name" value="D-ALANYL-D-ALANINE CARBOXYPEPTIDASE"/>
    <property type="match status" value="1"/>
</dbReference>
<feature type="region of interest" description="Disordered" evidence="10">
    <location>
        <begin position="47"/>
        <end position="77"/>
    </location>
</feature>
<evidence type="ECO:0000256" key="9">
    <source>
        <dbReference type="RuleBase" id="RU004016"/>
    </source>
</evidence>
<comment type="caution">
    <text evidence="14">The sequence shown here is derived from an EMBL/GenBank/DDBJ whole genome shotgun (WGS) entry which is preliminary data.</text>
</comment>
<feature type="domain" description="Peptidase S11 D-alanyl-D-alanine carboxypeptidase A N-terminal" evidence="13">
    <location>
        <begin position="103"/>
        <end position="343"/>
    </location>
</feature>
<evidence type="ECO:0000256" key="4">
    <source>
        <dbReference type="ARBA" id="ARBA00022960"/>
    </source>
</evidence>
<keyword evidence="4" id="KW-0133">Cell shape</keyword>
<accession>A0AA90NDB9</accession>
<gene>
    <name evidence="14" type="ORF">Q7X28_00935</name>
</gene>
<dbReference type="GO" id="GO:0008360">
    <property type="term" value="P:regulation of cell shape"/>
    <property type="evidence" value="ECO:0007669"/>
    <property type="project" value="UniProtKB-KW"/>
</dbReference>
<evidence type="ECO:0000256" key="7">
    <source>
        <dbReference type="PIRSR" id="PIRSR618044-1"/>
    </source>
</evidence>
<dbReference type="PRINTS" id="PR00725">
    <property type="entry name" value="DADACBPTASE1"/>
</dbReference>
<evidence type="ECO:0000256" key="5">
    <source>
        <dbReference type="ARBA" id="ARBA00022984"/>
    </source>
</evidence>
<feature type="active site" description="Acyl-ester intermediate" evidence="7">
    <location>
        <position position="135"/>
    </location>
</feature>
<feature type="compositionally biased region" description="Pro residues" evidence="10">
    <location>
        <begin position="68"/>
        <end position="77"/>
    </location>
</feature>
<name>A0AA90NDB9_9ACTN</name>
<evidence type="ECO:0000256" key="8">
    <source>
        <dbReference type="PIRSR" id="PIRSR618044-2"/>
    </source>
</evidence>
<keyword evidence="15" id="KW-1185">Reference proteome</keyword>
<feature type="binding site" evidence="8">
    <location>
        <position position="318"/>
    </location>
    <ligand>
        <name>substrate</name>
    </ligand>
</feature>
<dbReference type="EMBL" id="JAUTIX010000001">
    <property type="protein sequence ID" value="MDP0396479.1"/>
    <property type="molecule type" value="Genomic_DNA"/>
</dbReference>
<dbReference type="InterPro" id="IPR001967">
    <property type="entry name" value="Peptidase_S11_N"/>
</dbReference>
<proteinExistence type="inferred from homology"/>
<evidence type="ECO:0000259" key="13">
    <source>
        <dbReference type="Pfam" id="PF00768"/>
    </source>
</evidence>
<feature type="region of interest" description="Disordered" evidence="10">
    <location>
        <begin position="266"/>
        <end position="291"/>
    </location>
</feature>
<feature type="signal peptide" evidence="12">
    <location>
        <begin position="1"/>
        <end position="24"/>
    </location>
</feature>
<dbReference type="Gene3D" id="3.40.710.10">
    <property type="entry name" value="DD-peptidase/beta-lactamase superfamily"/>
    <property type="match status" value="1"/>
</dbReference>
<keyword evidence="3 14" id="KW-0378">Hydrolase</keyword>
<dbReference type="PANTHER" id="PTHR21581:SF33">
    <property type="entry name" value="D-ALANYL-D-ALANINE CARBOXYPEPTIDASE DACB"/>
    <property type="match status" value="1"/>
</dbReference>
<dbReference type="InterPro" id="IPR012338">
    <property type="entry name" value="Beta-lactam/transpept-like"/>
</dbReference>
<evidence type="ECO:0000256" key="10">
    <source>
        <dbReference type="SAM" id="MobiDB-lite"/>
    </source>
</evidence>
<dbReference type="InterPro" id="IPR018044">
    <property type="entry name" value="Peptidase_S11"/>
</dbReference>
<comment type="similarity">
    <text evidence="1 9">Belongs to the peptidase S11 family.</text>
</comment>
<feature type="region of interest" description="Disordered" evidence="10">
    <location>
        <begin position="380"/>
        <end position="401"/>
    </location>
</feature>
<organism evidence="14 15">
    <name type="scientific">Tsukamurella strandjordii</name>
    <dbReference type="NCBI Taxonomy" id="147577"/>
    <lineage>
        <taxon>Bacteria</taxon>
        <taxon>Bacillati</taxon>
        <taxon>Actinomycetota</taxon>
        <taxon>Actinomycetes</taxon>
        <taxon>Mycobacteriales</taxon>
        <taxon>Tsukamurellaceae</taxon>
        <taxon>Tsukamurella</taxon>
    </lineage>
</organism>
<evidence type="ECO:0000256" key="6">
    <source>
        <dbReference type="ARBA" id="ARBA00023316"/>
    </source>
</evidence>
<dbReference type="GO" id="GO:0071555">
    <property type="term" value="P:cell wall organization"/>
    <property type="evidence" value="ECO:0007669"/>
    <property type="project" value="UniProtKB-KW"/>
</dbReference>
<keyword evidence="11" id="KW-1133">Transmembrane helix</keyword>
<feature type="compositionally biased region" description="Pro residues" evidence="10">
    <location>
        <begin position="270"/>
        <end position="291"/>
    </location>
</feature>
<evidence type="ECO:0000256" key="3">
    <source>
        <dbReference type="ARBA" id="ARBA00022801"/>
    </source>
</evidence>
<dbReference type="GO" id="GO:0006508">
    <property type="term" value="P:proteolysis"/>
    <property type="evidence" value="ECO:0007669"/>
    <property type="project" value="InterPro"/>
</dbReference>
<protein>
    <submittedName>
        <fullName evidence="14">Serine hydrolase</fullName>
    </submittedName>
</protein>
<evidence type="ECO:0000256" key="11">
    <source>
        <dbReference type="SAM" id="Phobius"/>
    </source>
</evidence>
<feature type="active site" description="Proton acceptor" evidence="7">
    <location>
        <position position="138"/>
    </location>
</feature>
<feature type="chain" id="PRO_5041730847" evidence="12">
    <location>
        <begin position="25"/>
        <end position="433"/>
    </location>
</feature>
<evidence type="ECO:0000313" key="15">
    <source>
        <dbReference type="Proteomes" id="UP001178281"/>
    </source>
</evidence>
<keyword evidence="6" id="KW-0961">Cell wall biogenesis/degradation</keyword>
<keyword evidence="5" id="KW-0573">Peptidoglycan synthesis</keyword>
<evidence type="ECO:0000313" key="14">
    <source>
        <dbReference type="EMBL" id="MDP0396479.1"/>
    </source>
</evidence>
<reference evidence="14" key="1">
    <citation type="submission" date="2023-08" db="EMBL/GenBank/DDBJ databases">
        <title>The draft genome of Tsukamurella strandjordii strain 050030.</title>
        <authorList>
            <person name="Zhao F."/>
            <person name="Feng Y."/>
            <person name="Zong Z."/>
        </authorList>
    </citation>
    <scope>NUCLEOTIDE SEQUENCE</scope>
    <source>
        <strain evidence="14">050030</strain>
    </source>
</reference>
<keyword evidence="2 12" id="KW-0732">Signal</keyword>
<evidence type="ECO:0000256" key="1">
    <source>
        <dbReference type="ARBA" id="ARBA00007164"/>
    </source>
</evidence>
<dbReference type="GO" id="GO:0009002">
    <property type="term" value="F:serine-type D-Ala-D-Ala carboxypeptidase activity"/>
    <property type="evidence" value="ECO:0007669"/>
    <property type="project" value="InterPro"/>
</dbReference>
<dbReference type="GO" id="GO:0009252">
    <property type="term" value="P:peptidoglycan biosynthetic process"/>
    <property type="evidence" value="ECO:0007669"/>
    <property type="project" value="UniProtKB-KW"/>
</dbReference>
<feature type="region of interest" description="Disordered" evidence="10">
    <location>
        <begin position="220"/>
        <end position="239"/>
    </location>
</feature>
<dbReference type="SUPFAM" id="SSF56601">
    <property type="entry name" value="beta-lactamase/transpeptidase-like"/>
    <property type="match status" value="1"/>
</dbReference>
<keyword evidence="11" id="KW-0472">Membrane</keyword>
<feature type="active site" evidence="7">
    <location>
        <position position="190"/>
    </location>
</feature>
<feature type="transmembrane region" description="Helical" evidence="11">
    <location>
        <begin position="409"/>
        <end position="427"/>
    </location>
</feature>
<evidence type="ECO:0000256" key="2">
    <source>
        <dbReference type="ARBA" id="ARBA00022729"/>
    </source>
</evidence>